<protein>
    <submittedName>
        <fullName evidence="1">Uncharacterized protein</fullName>
    </submittedName>
</protein>
<gene>
    <name evidence="1" type="ORF">CHYS00102_LOCUS22175</name>
</gene>
<reference evidence="1" key="1">
    <citation type="submission" date="2021-01" db="EMBL/GenBank/DDBJ databases">
        <authorList>
            <person name="Corre E."/>
            <person name="Pelletier E."/>
            <person name="Niang G."/>
            <person name="Scheremetjew M."/>
            <person name="Finn R."/>
            <person name="Kale V."/>
            <person name="Holt S."/>
            <person name="Cochrane G."/>
            <person name="Meng A."/>
            <person name="Brown T."/>
            <person name="Cohen L."/>
        </authorList>
    </citation>
    <scope>NUCLEOTIDE SEQUENCE</scope>
    <source>
        <strain evidence="1">308</strain>
    </source>
</reference>
<organism evidence="1">
    <name type="scientific">Corethron hystrix</name>
    <dbReference type="NCBI Taxonomy" id="216773"/>
    <lineage>
        <taxon>Eukaryota</taxon>
        <taxon>Sar</taxon>
        <taxon>Stramenopiles</taxon>
        <taxon>Ochrophyta</taxon>
        <taxon>Bacillariophyta</taxon>
        <taxon>Coscinodiscophyceae</taxon>
        <taxon>Corethrophycidae</taxon>
        <taxon>Corethrales</taxon>
        <taxon>Corethraceae</taxon>
        <taxon>Corethron</taxon>
    </lineage>
</organism>
<dbReference type="EMBL" id="HBFR01030499">
    <property type="protein sequence ID" value="CAD8894961.1"/>
    <property type="molecule type" value="Transcribed_RNA"/>
</dbReference>
<name>A0A7S1BST9_9STRA</name>
<accession>A0A7S1BST9</accession>
<dbReference type="AlphaFoldDB" id="A0A7S1BST9"/>
<proteinExistence type="predicted"/>
<evidence type="ECO:0000313" key="1">
    <source>
        <dbReference type="EMBL" id="CAD8894961.1"/>
    </source>
</evidence>
<sequence length="181" mass="20474">MQFEFNLEGFVAPLQPTEFAGIISFYSDAMQRLYVIYPKKGDKTAIASCNVQHKSCVYNDTNLDFDSVKRNSKEIKVHDSIQLVSLPLLDDLCTSQKYYVFDKDTIVKSVDTLSDLDAYEIDHRLGTAYSIKGDYGTKLKVHTEGIVDNNIPVSSKMTKTIRVKKGKLAKSFQSYTTTNIF</sequence>